<evidence type="ECO:0000313" key="2">
    <source>
        <dbReference type="Proteomes" id="UP000033358"/>
    </source>
</evidence>
<proteinExistence type="predicted"/>
<name>A0A0F5MN94_9RICK</name>
<evidence type="ECO:0000313" key="1">
    <source>
        <dbReference type="EMBL" id="KKB96240.1"/>
    </source>
</evidence>
<reference evidence="1 2" key="1">
    <citation type="submission" date="2015-02" db="EMBL/GenBank/DDBJ databases">
        <title>Single cell genomics of a rare environmental alphaproteobacterium provides unique insights into Rickettsiaceae evolution.</title>
        <authorList>
            <person name="Martijn J."/>
            <person name="Schulz F."/>
            <person name="Zaremba-Niedzwiedzka K."/>
            <person name="Viklund J."/>
            <person name="Stepanauskas R."/>
            <person name="Andersson S.G.E."/>
            <person name="Horn M."/>
            <person name="Guy L."/>
            <person name="Ettema T.J.G."/>
        </authorList>
    </citation>
    <scope>NUCLEOTIDE SEQUENCE [LARGE SCALE GENOMIC DNA]</scope>
    <source>
        <strain evidence="1 2">SCGC AAA041-L04</strain>
    </source>
</reference>
<comment type="caution">
    <text evidence="1">The sequence shown here is derived from an EMBL/GenBank/DDBJ whole genome shotgun (WGS) entry which is preliminary data.</text>
</comment>
<gene>
    <name evidence="1" type="ORF">SZ25_00674</name>
</gene>
<accession>A0A0F5MN94</accession>
<dbReference type="Proteomes" id="UP000033358">
    <property type="component" value="Unassembled WGS sequence"/>
</dbReference>
<sequence>MSRQKGPLYYAHFFDSMVLQNTDSDNEGSIPTTSSSNEYMQENVTAQHTIPSFPQTGNVNVAGVSINFVTADFSGPLFY</sequence>
<dbReference type="EMBL" id="JYHA01000106">
    <property type="protein sequence ID" value="KKB96240.1"/>
    <property type="molecule type" value="Genomic_DNA"/>
</dbReference>
<keyword evidence="2" id="KW-1185">Reference proteome</keyword>
<protein>
    <submittedName>
        <fullName evidence="1">Uncharacterized protein</fullName>
    </submittedName>
</protein>
<dbReference type="AlphaFoldDB" id="A0A0F5MN94"/>
<organism evidence="1 2">
    <name type="scientific">Candidatus Arcanibacter lacustris</name>
    <dbReference type="NCBI Taxonomy" id="1607817"/>
    <lineage>
        <taxon>Bacteria</taxon>
        <taxon>Pseudomonadati</taxon>
        <taxon>Pseudomonadota</taxon>
        <taxon>Alphaproteobacteria</taxon>
        <taxon>Rickettsiales</taxon>
        <taxon>Candidatus Arcanibacter</taxon>
    </lineage>
</organism>